<dbReference type="PANTHER" id="PTHR22744:SF14">
    <property type="entry name" value="BTB DOMAIN-CONTAINING PROTEIN-RELATED"/>
    <property type="match status" value="1"/>
</dbReference>
<feature type="domain" description="BTB" evidence="1">
    <location>
        <begin position="1"/>
        <end position="45"/>
    </location>
</feature>
<dbReference type="PROSITE" id="PS50097">
    <property type="entry name" value="BTB"/>
    <property type="match status" value="2"/>
</dbReference>
<dbReference type="AlphaFoldDB" id="A0AAN5D325"/>
<comment type="caution">
    <text evidence="2">The sequence shown here is derived from an EMBL/GenBank/DDBJ whole genome shotgun (WGS) entry which is preliminary data.</text>
</comment>
<evidence type="ECO:0000313" key="2">
    <source>
        <dbReference type="EMBL" id="GMR54729.1"/>
    </source>
</evidence>
<dbReference type="PANTHER" id="PTHR22744">
    <property type="entry name" value="HELIX LOOP HELIX PROTEIN 21-RELATED"/>
    <property type="match status" value="1"/>
</dbReference>
<dbReference type="InterPro" id="IPR011333">
    <property type="entry name" value="SKP1/BTB/POZ_sf"/>
</dbReference>
<sequence length="539" mass="62805">PVFNAMFFGNFTEKNKKEIELKNVDREDFHVILKILCNPKYEIEDDMGLLESLLVLGDRYDIRAIIDRLEEILCKSENFSPAEKLLFADKHNSFRFIKLNMNVFEALENEDSAWETPRRDFLRSKEYLQLSPDTKLVCKEFMKNCIPENAIPEEHRLEDGRVEMEEGEHLMERIDENDLIATGCFRTLFEFEANQNFEGILSCSGHNSTEANWIGGLLWVVDARCDIHPHADGKERYLLSFMLVVNDDRPSIFDWKAEGIMEIEPIFHAKGICLMDESDVTYSTMSLDKDRKRINYDSANPYPIKKQFTFALDNNNRKGLTSCVCVIMNEQRNNWNYPGICLKTRIHLTKVTGRGARSHCDFTTLLPMSDVTLIVEEKEIHVGKQYLSSISTVFRTMFDENSSDVPNRIVLNGVKYQDCIEFLRWIYPSHVKNLEEDALSRVAALAKRFNVIFVIDQIARFLRCSADEYAYSLKMVLHFGYAVDLQFLESLQDNVYEYTDWKSISKQIENTAAYKEMEDEKAREMLEWMIKNWSTAESS</sequence>
<accession>A0AAN5D325</accession>
<dbReference type="SMART" id="SM00225">
    <property type="entry name" value="BTB"/>
    <property type="match status" value="1"/>
</dbReference>
<keyword evidence="3" id="KW-1185">Reference proteome</keyword>
<gene>
    <name evidence="2" type="ORF">PMAYCL1PPCAC_24924</name>
</gene>
<dbReference type="InterPro" id="IPR000210">
    <property type="entry name" value="BTB/POZ_dom"/>
</dbReference>
<dbReference type="CDD" id="cd18186">
    <property type="entry name" value="BTB_POZ_ZBTB_KLHL-like"/>
    <property type="match status" value="2"/>
</dbReference>
<proteinExistence type="predicted"/>
<organism evidence="2 3">
    <name type="scientific">Pristionchus mayeri</name>
    <dbReference type="NCBI Taxonomy" id="1317129"/>
    <lineage>
        <taxon>Eukaryota</taxon>
        <taxon>Metazoa</taxon>
        <taxon>Ecdysozoa</taxon>
        <taxon>Nematoda</taxon>
        <taxon>Chromadorea</taxon>
        <taxon>Rhabditida</taxon>
        <taxon>Rhabditina</taxon>
        <taxon>Diplogasteromorpha</taxon>
        <taxon>Diplogasteroidea</taxon>
        <taxon>Neodiplogasteridae</taxon>
        <taxon>Pristionchus</taxon>
    </lineage>
</organism>
<feature type="non-terminal residue" evidence="2">
    <location>
        <position position="1"/>
    </location>
</feature>
<evidence type="ECO:0000313" key="3">
    <source>
        <dbReference type="Proteomes" id="UP001328107"/>
    </source>
</evidence>
<reference evidence="3" key="1">
    <citation type="submission" date="2022-10" db="EMBL/GenBank/DDBJ databases">
        <title>Genome assembly of Pristionchus species.</title>
        <authorList>
            <person name="Yoshida K."/>
            <person name="Sommer R.J."/>
        </authorList>
    </citation>
    <scope>NUCLEOTIDE SEQUENCE [LARGE SCALE GENOMIC DNA]</scope>
    <source>
        <strain evidence="3">RS5460</strain>
    </source>
</reference>
<protein>
    <recommendedName>
        <fullName evidence="1">BTB domain-containing protein</fullName>
    </recommendedName>
</protein>
<dbReference type="Proteomes" id="UP001328107">
    <property type="component" value="Unassembled WGS sequence"/>
</dbReference>
<name>A0AAN5D325_9BILA</name>
<dbReference type="Gene3D" id="3.30.710.10">
    <property type="entry name" value="Potassium Channel Kv1.1, Chain A"/>
    <property type="match status" value="2"/>
</dbReference>
<feature type="domain" description="BTB" evidence="1">
    <location>
        <begin position="369"/>
        <end position="435"/>
    </location>
</feature>
<dbReference type="Pfam" id="PF00651">
    <property type="entry name" value="BTB"/>
    <property type="match status" value="2"/>
</dbReference>
<evidence type="ECO:0000259" key="1">
    <source>
        <dbReference type="PROSITE" id="PS50097"/>
    </source>
</evidence>
<dbReference type="EMBL" id="BTRK01000005">
    <property type="protein sequence ID" value="GMR54729.1"/>
    <property type="molecule type" value="Genomic_DNA"/>
</dbReference>
<dbReference type="SUPFAM" id="SSF54695">
    <property type="entry name" value="POZ domain"/>
    <property type="match status" value="2"/>
</dbReference>